<sequence length="394" mass="44830">MTALVRAEHLGSLLRPRELLEYPNVASEQTKRQQLEDDEITKVIEKQLDLGFASITDGEYRRSLFWGSFFEGLEGFDQVPFDEKVLRTYFPSIKALLESGYRPGGSLLCTGKIKHPGTNSSHRREFEALKRLVPTEDIPKIKLTIPAPSWYHMRFKHGQAYLPGVYPSDKEYFADLAVVYQTELRDLYDAGLRRVQIDDPQLSYFCSDEITESWRNDPIDKAQDPDELLDGYIQWYNQCLSQVPPDMHIGIHICRGNFTDGRYWSSGGYDQIASKLFKYLNVNTYYLEYDSPRAGGFEPLGDLPLDKNAILGVVTTKSAELEAIEELRERVLGAATVIAKGNNVSVEEGLQRLGVSPQCGFASHCREDRLTREEMWAKLQLVRTLADSIWPGEA</sequence>
<proteinExistence type="predicted"/>
<dbReference type="InterPro" id="IPR038071">
    <property type="entry name" value="UROD/MetE-like_sf"/>
</dbReference>
<keyword evidence="3" id="KW-1185">Reference proteome</keyword>
<dbReference type="Gene3D" id="3.20.20.210">
    <property type="match status" value="1"/>
</dbReference>
<evidence type="ECO:0000259" key="1">
    <source>
        <dbReference type="Pfam" id="PF01717"/>
    </source>
</evidence>
<dbReference type="RefSeq" id="XP_040687273.1">
    <property type="nucleotide sequence ID" value="XM_040828615.1"/>
</dbReference>
<dbReference type="PANTHER" id="PTHR43844">
    <property type="entry name" value="METHIONINE SYNTHASE"/>
    <property type="match status" value="1"/>
</dbReference>
<organism evidence="2 3">
    <name type="scientific">Aspergillus wentii DTO 134E9</name>
    <dbReference type="NCBI Taxonomy" id="1073089"/>
    <lineage>
        <taxon>Eukaryota</taxon>
        <taxon>Fungi</taxon>
        <taxon>Dikarya</taxon>
        <taxon>Ascomycota</taxon>
        <taxon>Pezizomycotina</taxon>
        <taxon>Eurotiomycetes</taxon>
        <taxon>Eurotiomycetidae</taxon>
        <taxon>Eurotiales</taxon>
        <taxon>Aspergillaceae</taxon>
        <taxon>Aspergillus</taxon>
        <taxon>Aspergillus subgen. Cremei</taxon>
    </lineage>
</organism>
<dbReference type="SUPFAM" id="SSF51726">
    <property type="entry name" value="UROD/MetE-like"/>
    <property type="match status" value="1"/>
</dbReference>
<dbReference type="CDD" id="cd03311">
    <property type="entry name" value="CIMS_C_terminal_like"/>
    <property type="match status" value="1"/>
</dbReference>
<dbReference type="OrthoDB" id="7772923at2759"/>
<dbReference type="AlphaFoldDB" id="A0A1L9RFA1"/>
<accession>A0A1L9RFA1</accession>
<name>A0A1L9RFA1_ASPWE</name>
<protein>
    <recommendedName>
        <fullName evidence="1">Cobalamin-independent methionine synthase MetE C-terminal/archaeal domain-containing protein</fullName>
    </recommendedName>
</protein>
<dbReference type="GeneID" id="63744463"/>
<dbReference type="PANTHER" id="PTHR43844:SF2">
    <property type="entry name" value="SYNTHASE, VITAMIN-B12 INDEPENDENT, PUTATIVE (AFU_ORTHOLOGUE AFUA_3G12060)-RELATED"/>
    <property type="match status" value="1"/>
</dbReference>
<feature type="domain" description="Cobalamin-independent methionine synthase MetE C-terminal/archaeal" evidence="1">
    <location>
        <begin position="170"/>
        <end position="367"/>
    </location>
</feature>
<dbReference type="GO" id="GO:0003871">
    <property type="term" value="F:5-methyltetrahydropteroyltriglutamate-homocysteine S-methyltransferase activity"/>
    <property type="evidence" value="ECO:0007669"/>
    <property type="project" value="InterPro"/>
</dbReference>
<dbReference type="InterPro" id="IPR002629">
    <property type="entry name" value="Met_Synth_C/arc"/>
</dbReference>
<dbReference type="Pfam" id="PF01717">
    <property type="entry name" value="Meth_synt_2"/>
    <property type="match status" value="1"/>
</dbReference>
<reference evidence="3" key="1">
    <citation type="journal article" date="2017" name="Genome Biol.">
        <title>Comparative genomics reveals high biological diversity and specific adaptations in the industrially and medically important fungal genus Aspergillus.</title>
        <authorList>
            <person name="de Vries R.P."/>
            <person name="Riley R."/>
            <person name="Wiebenga A."/>
            <person name="Aguilar-Osorio G."/>
            <person name="Amillis S."/>
            <person name="Uchima C.A."/>
            <person name="Anderluh G."/>
            <person name="Asadollahi M."/>
            <person name="Askin M."/>
            <person name="Barry K."/>
            <person name="Battaglia E."/>
            <person name="Bayram O."/>
            <person name="Benocci T."/>
            <person name="Braus-Stromeyer S.A."/>
            <person name="Caldana C."/>
            <person name="Canovas D."/>
            <person name="Cerqueira G.C."/>
            <person name="Chen F."/>
            <person name="Chen W."/>
            <person name="Choi C."/>
            <person name="Clum A."/>
            <person name="Dos Santos R.A."/>
            <person name="Damasio A.R."/>
            <person name="Diallinas G."/>
            <person name="Emri T."/>
            <person name="Fekete E."/>
            <person name="Flipphi M."/>
            <person name="Freyberg S."/>
            <person name="Gallo A."/>
            <person name="Gournas C."/>
            <person name="Habgood R."/>
            <person name="Hainaut M."/>
            <person name="Harispe M.L."/>
            <person name="Henrissat B."/>
            <person name="Hilden K.S."/>
            <person name="Hope R."/>
            <person name="Hossain A."/>
            <person name="Karabika E."/>
            <person name="Karaffa L."/>
            <person name="Karanyi Z."/>
            <person name="Krasevec N."/>
            <person name="Kuo A."/>
            <person name="Kusch H."/>
            <person name="LaButti K."/>
            <person name="Lagendijk E.L."/>
            <person name="Lapidus A."/>
            <person name="Levasseur A."/>
            <person name="Lindquist E."/>
            <person name="Lipzen A."/>
            <person name="Logrieco A.F."/>
            <person name="MacCabe A."/>
            <person name="Maekelae M.R."/>
            <person name="Malavazi I."/>
            <person name="Melin P."/>
            <person name="Meyer V."/>
            <person name="Mielnichuk N."/>
            <person name="Miskei M."/>
            <person name="Molnar A.P."/>
            <person name="Mule G."/>
            <person name="Ngan C.Y."/>
            <person name="Orejas M."/>
            <person name="Orosz E."/>
            <person name="Ouedraogo J.P."/>
            <person name="Overkamp K.M."/>
            <person name="Park H.-S."/>
            <person name="Perrone G."/>
            <person name="Piumi F."/>
            <person name="Punt P.J."/>
            <person name="Ram A.F."/>
            <person name="Ramon A."/>
            <person name="Rauscher S."/>
            <person name="Record E."/>
            <person name="Riano-Pachon D.M."/>
            <person name="Robert V."/>
            <person name="Roehrig J."/>
            <person name="Ruller R."/>
            <person name="Salamov A."/>
            <person name="Salih N.S."/>
            <person name="Samson R.A."/>
            <person name="Sandor E."/>
            <person name="Sanguinetti M."/>
            <person name="Schuetze T."/>
            <person name="Sepcic K."/>
            <person name="Shelest E."/>
            <person name="Sherlock G."/>
            <person name="Sophianopoulou V."/>
            <person name="Squina F.M."/>
            <person name="Sun H."/>
            <person name="Susca A."/>
            <person name="Todd R.B."/>
            <person name="Tsang A."/>
            <person name="Unkles S.E."/>
            <person name="van de Wiele N."/>
            <person name="van Rossen-Uffink D."/>
            <person name="Oliveira J.V."/>
            <person name="Vesth T.C."/>
            <person name="Visser J."/>
            <person name="Yu J.-H."/>
            <person name="Zhou M."/>
            <person name="Andersen M.R."/>
            <person name="Archer D.B."/>
            <person name="Baker S.E."/>
            <person name="Benoit I."/>
            <person name="Brakhage A.A."/>
            <person name="Braus G.H."/>
            <person name="Fischer R."/>
            <person name="Frisvad J.C."/>
            <person name="Goldman G.H."/>
            <person name="Houbraken J."/>
            <person name="Oakley B."/>
            <person name="Pocsi I."/>
            <person name="Scazzocchio C."/>
            <person name="Seiboth B."/>
            <person name="vanKuyk P.A."/>
            <person name="Wortman J."/>
            <person name="Dyer P.S."/>
            <person name="Grigoriev I.V."/>
        </authorList>
    </citation>
    <scope>NUCLEOTIDE SEQUENCE [LARGE SCALE GENOMIC DNA]</scope>
    <source>
        <strain evidence="3">DTO 134E9</strain>
    </source>
</reference>
<dbReference type="STRING" id="1073089.A0A1L9RFA1"/>
<dbReference type="Proteomes" id="UP000184383">
    <property type="component" value="Unassembled WGS sequence"/>
</dbReference>
<dbReference type="GO" id="GO:0008270">
    <property type="term" value="F:zinc ion binding"/>
    <property type="evidence" value="ECO:0007669"/>
    <property type="project" value="InterPro"/>
</dbReference>
<dbReference type="VEuPathDB" id="FungiDB:ASPWEDRAFT_115904"/>
<evidence type="ECO:0000313" key="3">
    <source>
        <dbReference type="Proteomes" id="UP000184383"/>
    </source>
</evidence>
<dbReference type="GO" id="GO:0009086">
    <property type="term" value="P:methionine biosynthetic process"/>
    <property type="evidence" value="ECO:0007669"/>
    <property type="project" value="InterPro"/>
</dbReference>
<dbReference type="EMBL" id="KV878214">
    <property type="protein sequence ID" value="OJJ33596.1"/>
    <property type="molecule type" value="Genomic_DNA"/>
</dbReference>
<gene>
    <name evidence="2" type="ORF">ASPWEDRAFT_115904</name>
</gene>
<evidence type="ECO:0000313" key="2">
    <source>
        <dbReference type="EMBL" id="OJJ33596.1"/>
    </source>
</evidence>